<name>A0A2P6PNA2_ROSCH</name>
<dbReference type="AlphaFoldDB" id="A0A2P6PNA2"/>
<keyword evidence="2" id="KW-1185">Reference proteome</keyword>
<sequence>MPHKLLRILENLRILCGEGLISEDHFPLFDLKCCIMAMDHDILLGLPVLERNRRFNPQSLINHGLGQIHLIQRRESNIPIVFFNKGPDFISELAVQILSCGSNPLD</sequence>
<protein>
    <submittedName>
        <fullName evidence="1">Uncharacterized protein</fullName>
    </submittedName>
</protein>
<dbReference type="EMBL" id="PDCK01000044">
    <property type="protein sequence ID" value="PRQ23409.1"/>
    <property type="molecule type" value="Genomic_DNA"/>
</dbReference>
<organism evidence="1 2">
    <name type="scientific">Rosa chinensis</name>
    <name type="common">China rose</name>
    <dbReference type="NCBI Taxonomy" id="74649"/>
    <lineage>
        <taxon>Eukaryota</taxon>
        <taxon>Viridiplantae</taxon>
        <taxon>Streptophyta</taxon>
        <taxon>Embryophyta</taxon>
        <taxon>Tracheophyta</taxon>
        <taxon>Spermatophyta</taxon>
        <taxon>Magnoliopsida</taxon>
        <taxon>eudicotyledons</taxon>
        <taxon>Gunneridae</taxon>
        <taxon>Pentapetalae</taxon>
        <taxon>rosids</taxon>
        <taxon>fabids</taxon>
        <taxon>Rosales</taxon>
        <taxon>Rosaceae</taxon>
        <taxon>Rosoideae</taxon>
        <taxon>Rosoideae incertae sedis</taxon>
        <taxon>Rosa</taxon>
    </lineage>
</organism>
<reference evidence="1 2" key="1">
    <citation type="journal article" date="2018" name="Nat. Genet.">
        <title>The Rosa genome provides new insights in the design of modern roses.</title>
        <authorList>
            <person name="Bendahmane M."/>
        </authorList>
    </citation>
    <scope>NUCLEOTIDE SEQUENCE [LARGE SCALE GENOMIC DNA]</scope>
    <source>
        <strain evidence="2">cv. Old Blush</strain>
    </source>
</reference>
<proteinExistence type="predicted"/>
<gene>
    <name evidence="1" type="ORF">RchiOBHm_Chr6g0261031</name>
</gene>
<dbReference type="Gramene" id="PRQ23409">
    <property type="protein sequence ID" value="PRQ23409"/>
    <property type="gene ID" value="RchiOBHm_Chr6g0261031"/>
</dbReference>
<dbReference type="Proteomes" id="UP000238479">
    <property type="component" value="Chromosome 6"/>
</dbReference>
<accession>A0A2P6PNA2</accession>
<evidence type="ECO:0000313" key="2">
    <source>
        <dbReference type="Proteomes" id="UP000238479"/>
    </source>
</evidence>
<dbReference type="STRING" id="74649.A0A2P6PNA2"/>
<comment type="caution">
    <text evidence="1">The sequence shown here is derived from an EMBL/GenBank/DDBJ whole genome shotgun (WGS) entry which is preliminary data.</text>
</comment>
<evidence type="ECO:0000313" key="1">
    <source>
        <dbReference type="EMBL" id="PRQ23409.1"/>
    </source>
</evidence>